<organism evidence="4 5">
    <name type="scientific">Papaver somniferum</name>
    <name type="common">Opium poppy</name>
    <dbReference type="NCBI Taxonomy" id="3469"/>
    <lineage>
        <taxon>Eukaryota</taxon>
        <taxon>Viridiplantae</taxon>
        <taxon>Streptophyta</taxon>
        <taxon>Embryophyta</taxon>
        <taxon>Tracheophyta</taxon>
        <taxon>Spermatophyta</taxon>
        <taxon>Magnoliopsida</taxon>
        <taxon>Ranunculales</taxon>
        <taxon>Papaveraceae</taxon>
        <taxon>Papaveroideae</taxon>
        <taxon>Papaver</taxon>
    </lineage>
</organism>
<evidence type="ECO:0000313" key="4">
    <source>
        <dbReference type="EMBL" id="RZC77158.1"/>
    </source>
</evidence>
<dbReference type="GO" id="GO:0008270">
    <property type="term" value="F:zinc ion binding"/>
    <property type="evidence" value="ECO:0007669"/>
    <property type="project" value="UniProtKB-KW"/>
</dbReference>
<feature type="compositionally biased region" description="Polar residues" evidence="2">
    <location>
        <begin position="95"/>
        <end position="106"/>
    </location>
</feature>
<dbReference type="GO" id="GO:0016567">
    <property type="term" value="P:protein ubiquitination"/>
    <property type="evidence" value="ECO:0007669"/>
    <property type="project" value="InterPro"/>
</dbReference>
<dbReference type="GO" id="GO:0036297">
    <property type="term" value="P:interstrand cross-link repair"/>
    <property type="evidence" value="ECO:0007669"/>
    <property type="project" value="InterPro"/>
</dbReference>
<keyword evidence="5" id="KW-1185">Reference proteome</keyword>
<feature type="region of interest" description="Disordered" evidence="2">
    <location>
        <begin position="268"/>
        <end position="292"/>
    </location>
</feature>
<feature type="domain" description="RING-type" evidence="3">
    <location>
        <begin position="116"/>
        <end position="163"/>
    </location>
</feature>
<gene>
    <name evidence="4" type="ORF">C5167_001284</name>
</gene>
<protein>
    <recommendedName>
        <fullName evidence="3">RING-type domain-containing protein</fullName>
    </recommendedName>
</protein>
<evidence type="ECO:0000259" key="3">
    <source>
        <dbReference type="PROSITE" id="PS50089"/>
    </source>
</evidence>
<reference evidence="4 5" key="1">
    <citation type="journal article" date="2018" name="Science">
        <title>The opium poppy genome and morphinan production.</title>
        <authorList>
            <person name="Guo L."/>
            <person name="Winzer T."/>
            <person name="Yang X."/>
            <person name="Li Y."/>
            <person name="Ning Z."/>
            <person name="He Z."/>
            <person name="Teodor R."/>
            <person name="Lu Y."/>
            <person name="Bowser T.A."/>
            <person name="Graham I.A."/>
            <person name="Ye K."/>
        </authorList>
    </citation>
    <scope>NUCLEOTIDE SEQUENCE [LARGE SCALE GENOMIC DNA]</scope>
    <source>
        <strain evidence="5">cv. HN1</strain>
        <tissue evidence="4">Leaves</tissue>
    </source>
</reference>
<accession>A0A4Y7KY92</accession>
<dbReference type="Pfam" id="PF13639">
    <property type="entry name" value="zf-RING_2"/>
    <property type="match status" value="1"/>
</dbReference>
<keyword evidence="1" id="KW-0862">Zinc</keyword>
<dbReference type="InterPro" id="IPR013083">
    <property type="entry name" value="Znf_RING/FYVE/PHD"/>
</dbReference>
<dbReference type="PANTHER" id="PTHR16047">
    <property type="entry name" value="RFWD3 PROTEIN"/>
    <property type="match status" value="1"/>
</dbReference>
<dbReference type="PANTHER" id="PTHR16047:SF7">
    <property type="entry name" value="E3 UBIQUITIN-PROTEIN LIGASE RFWD3"/>
    <property type="match status" value="1"/>
</dbReference>
<dbReference type="InterPro" id="IPR037381">
    <property type="entry name" value="RFWD3"/>
</dbReference>
<dbReference type="InterPro" id="IPR001841">
    <property type="entry name" value="Znf_RING"/>
</dbReference>
<evidence type="ECO:0000313" key="5">
    <source>
        <dbReference type="Proteomes" id="UP000316621"/>
    </source>
</evidence>
<sequence length="410" mass="46914">MNSSTGPNLEVSSEEEDENSDSSNDSNQEDHDDSSPETNHHWTPDSPQYQQPPLVEDEEARTESVRRFFHRTRGSVEATASSTHRIKVEPEDNNDSNTNVSRGDSNGSDDENVECCLICMNPYCYEGNHRVSCLPCGHVYGLSCIQRWIQYSKQTYSTCPVCKQKCSLENVIKLYSSPLLPLMEKGKEESLASHLEKLAHEMEEHFLKRFEEFKTTIYRMVSENQKEIVDSVHEFINRMNEQRRQEIEAKDKRIEELKMSLERQEMQIDQMRKRRKLEDPEPHHSPSECNEGSKCQLCMSDNHQALNCPFMNARCTMPNCDGIRMIQRSNTSDNPNRVYLRCQYAGCKYFEWMDDACKAATGCCVSSSASPIKYNSVSNYKCCFCGDRSHRTGNCPLASGCSENGTPSTE</sequence>
<feature type="region of interest" description="Disordered" evidence="2">
    <location>
        <begin position="1"/>
        <end position="109"/>
    </location>
</feature>
<dbReference type="PROSITE" id="PS50089">
    <property type="entry name" value="ZF_RING_2"/>
    <property type="match status" value="1"/>
</dbReference>
<keyword evidence="1" id="KW-0863">Zinc-finger</keyword>
<feature type="compositionally biased region" description="Basic and acidic residues" evidence="2">
    <location>
        <begin position="276"/>
        <end position="286"/>
    </location>
</feature>
<evidence type="ECO:0000256" key="2">
    <source>
        <dbReference type="SAM" id="MobiDB-lite"/>
    </source>
</evidence>
<dbReference type="Proteomes" id="UP000316621">
    <property type="component" value="Chromosome 9"/>
</dbReference>
<dbReference type="AlphaFoldDB" id="A0A4Y7KY92"/>
<dbReference type="SUPFAM" id="SSF57850">
    <property type="entry name" value="RING/U-box"/>
    <property type="match status" value="1"/>
</dbReference>
<dbReference type="STRING" id="3469.A0A4Y7KY92"/>
<evidence type="ECO:0000256" key="1">
    <source>
        <dbReference type="PROSITE-ProRule" id="PRU00175"/>
    </source>
</evidence>
<dbReference type="GO" id="GO:0004842">
    <property type="term" value="F:ubiquitin-protein transferase activity"/>
    <property type="evidence" value="ECO:0007669"/>
    <property type="project" value="InterPro"/>
</dbReference>
<keyword evidence="1" id="KW-0479">Metal-binding</keyword>
<dbReference type="Gene3D" id="3.30.40.10">
    <property type="entry name" value="Zinc/RING finger domain, C3HC4 (zinc finger)"/>
    <property type="match status" value="1"/>
</dbReference>
<name>A0A4Y7KY92_PAPSO</name>
<dbReference type="EMBL" id="CM010723">
    <property type="protein sequence ID" value="RZC77158.1"/>
    <property type="molecule type" value="Genomic_DNA"/>
</dbReference>
<dbReference type="Gramene" id="RZC77158">
    <property type="protein sequence ID" value="RZC77158"/>
    <property type="gene ID" value="C5167_001284"/>
</dbReference>
<dbReference type="GO" id="GO:0005634">
    <property type="term" value="C:nucleus"/>
    <property type="evidence" value="ECO:0007669"/>
    <property type="project" value="InterPro"/>
</dbReference>
<proteinExistence type="predicted"/>